<dbReference type="Proteomes" id="UP000002494">
    <property type="component" value="Chromosome 17"/>
</dbReference>
<evidence type="ECO:0000256" key="5">
    <source>
        <dbReference type="ARBA" id="ARBA00022525"/>
    </source>
</evidence>
<reference evidence="9" key="2">
    <citation type="submission" date="2025-08" db="UniProtKB">
        <authorList>
            <consortium name="Ensembl"/>
        </authorList>
    </citation>
    <scope>IDENTIFICATION</scope>
    <source>
        <strain evidence="9">Brown Norway</strain>
    </source>
</reference>
<evidence type="ECO:0000256" key="1">
    <source>
        <dbReference type="ARBA" id="ARBA00004496"/>
    </source>
</evidence>
<evidence type="ECO:0000256" key="2">
    <source>
        <dbReference type="ARBA" id="ARBA00004613"/>
    </source>
</evidence>
<dbReference type="InterPro" id="IPR023796">
    <property type="entry name" value="Serpin_dom"/>
</dbReference>
<evidence type="ECO:0000313" key="10">
    <source>
        <dbReference type="Proteomes" id="UP000002494"/>
    </source>
</evidence>
<dbReference type="AlphaFoldDB" id="A0A8I6A0T8"/>
<dbReference type="InterPro" id="IPR000240">
    <property type="entry name" value="Serpin_B9/Maspin"/>
</dbReference>
<dbReference type="GeneTree" id="ENSGT00940000154931"/>
<keyword evidence="6" id="KW-0646">Protease inhibitor</keyword>
<dbReference type="GO" id="GO:0005615">
    <property type="term" value="C:extracellular space"/>
    <property type="evidence" value="ECO:0007669"/>
    <property type="project" value="InterPro"/>
</dbReference>
<sequence>MCWGKQTGAHSDGTADPCRLCIMNTLSEANGTFAIHLLKMLCQSNPSENVCYSPVSISSALAMVLLGAKGQTQVQISQALGLNKEKDLHQGFQLLLSNLNKPERKYSLRVANRLFADKTCELLPTYKESCLRFYNSEMEQLSFAEAAEESRKHINTWVSKQTEGKIPELLSGGSVDSETRLVLVNALYFKGRWHQPFNKEYTVDMPFKINKNEKRLVQMMCCEDTYNLAHVKEVQAQVLMMPYEGMELSFVVLLPDNDGDLSKVESNLTFEKLTAWTNPDFMKNTNVEVFLPKFKLQEDYDMESVFQRLGIVDVFQEAKADLSAMSPERNLCVSKIVHKSLVEVNEEGTEAAAASAVIEYCCAAFVPTFCADHPFLFFIKHNKTNSILFCGRFSSP</sequence>
<dbReference type="InterPro" id="IPR042178">
    <property type="entry name" value="Serpin_sf_1"/>
</dbReference>
<evidence type="ECO:0000256" key="4">
    <source>
        <dbReference type="ARBA" id="ARBA00022490"/>
    </source>
</evidence>
<accession>A0A8I6A0T8</accession>
<dbReference type="PANTHER" id="PTHR11461">
    <property type="entry name" value="SERINE PROTEASE INHIBITOR, SERPIN"/>
    <property type="match status" value="1"/>
</dbReference>
<reference evidence="9" key="3">
    <citation type="submission" date="2025-09" db="UniProtKB">
        <authorList>
            <consortium name="Ensembl"/>
        </authorList>
    </citation>
    <scope>IDENTIFICATION</scope>
    <source>
        <strain evidence="9">Brown Norway</strain>
    </source>
</reference>
<comment type="subcellular location">
    <subcellularLocation>
        <location evidence="1">Cytoplasm</location>
    </subcellularLocation>
    <subcellularLocation>
        <location evidence="2">Secreted</location>
    </subcellularLocation>
</comment>
<dbReference type="InterPro" id="IPR023795">
    <property type="entry name" value="Serpin_CS"/>
</dbReference>
<comment type="similarity">
    <text evidence="3">Belongs to the serpin family. Ov-serpin subfamily.</text>
</comment>
<dbReference type="InterPro" id="IPR000215">
    <property type="entry name" value="Serpin_fam"/>
</dbReference>
<keyword evidence="4" id="KW-0963">Cytoplasm</keyword>
<dbReference type="Pfam" id="PF00079">
    <property type="entry name" value="Serpin"/>
    <property type="match status" value="1"/>
</dbReference>
<dbReference type="GO" id="GO:0070233">
    <property type="term" value="P:negative regulation of T cell apoptotic process"/>
    <property type="evidence" value="ECO:0007669"/>
    <property type="project" value="Ensembl"/>
</dbReference>
<dbReference type="PROSITE" id="PS00284">
    <property type="entry name" value="SERPIN"/>
    <property type="match status" value="1"/>
</dbReference>
<dbReference type="RefSeq" id="XP_006253934.1">
    <property type="nucleotide sequence ID" value="XM_006253872.4"/>
</dbReference>
<keyword evidence="10" id="KW-1185">Reference proteome</keyword>
<dbReference type="InterPro" id="IPR036186">
    <property type="entry name" value="Serpin_sf"/>
</dbReference>
<dbReference type="SUPFAM" id="SSF56574">
    <property type="entry name" value="Serpins"/>
    <property type="match status" value="1"/>
</dbReference>
<evidence type="ECO:0007829" key="12">
    <source>
        <dbReference type="PeptideAtlas" id="A0A8I6A0T8"/>
    </source>
</evidence>
<keyword evidence="7" id="KW-0722">Serine protease inhibitor</keyword>
<dbReference type="RGD" id="1549730">
    <property type="gene designation" value="Serpinb9"/>
</dbReference>
<keyword evidence="5" id="KW-0964">Secreted</keyword>
<evidence type="ECO:0000256" key="7">
    <source>
        <dbReference type="ARBA" id="ARBA00022900"/>
    </source>
</evidence>
<protein>
    <submittedName>
        <fullName evidence="9">Serpin family B member 9</fullName>
    </submittedName>
</protein>
<keyword evidence="12" id="KW-1267">Proteomics identification</keyword>
<dbReference type="PANTHER" id="PTHR11461:SF350">
    <property type="entry name" value="SERPIN B9"/>
    <property type="match status" value="1"/>
</dbReference>
<dbReference type="GeneID" id="361241"/>
<dbReference type="PRINTS" id="PR00676">
    <property type="entry name" value="MASPIN"/>
</dbReference>
<dbReference type="GO" id="GO:0001913">
    <property type="term" value="P:T cell mediated cytotoxicity"/>
    <property type="evidence" value="ECO:0007669"/>
    <property type="project" value="Ensembl"/>
</dbReference>
<dbReference type="Gene3D" id="2.30.39.10">
    <property type="entry name" value="Alpha-1-antitrypsin, domain 1"/>
    <property type="match status" value="1"/>
</dbReference>
<evidence type="ECO:0000313" key="11">
    <source>
        <dbReference type="RGD" id="1549730"/>
    </source>
</evidence>
<dbReference type="GO" id="GO:0042742">
    <property type="term" value="P:defense response to bacterium"/>
    <property type="evidence" value="ECO:0007669"/>
    <property type="project" value="Ensembl"/>
</dbReference>
<evidence type="ECO:0000259" key="8">
    <source>
        <dbReference type="SMART" id="SM00093"/>
    </source>
</evidence>
<name>A0A8I6A0T8_RAT</name>
<dbReference type="GO" id="GO:0005737">
    <property type="term" value="C:cytoplasm"/>
    <property type="evidence" value="ECO:0007669"/>
    <property type="project" value="UniProtKB-SubCell"/>
</dbReference>
<feature type="domain" description="Serpin" evidence="8">
    <location>
        <begin position="35"/>
        <end position="396"/>
    </location>
</feature>
<evidence type="ECO:0000256" key="6">
    <source>
        <dbReference type="ARBA" id="ARBA00022690"/>
    </source>
</evidence>
<dbReference type="Ensembl" id="ENSRNOT00000111970.2">
    <property type="protein sequence ID" value="ENSRNOP00000083868.1"/>
    <property type="gene ID" value="ENSRNOG00000033772.7"/>
</dbReference>
<gene>
    <name evidence="9 11" type="primary">Serpinb9</name>
</gene>
<dbReference type="GO" id="GO:0002438">
    <property type="term" value="P:acute inflammatory response to antigenic stimulus"/>
    <property type="evidence" value="ECO:0007669"/>
    <property type="project" value="Ensembl"/>
</dbReference>
<dbReference type="FunFam" id="2.30.39.10:FF:000001">
    <property type="entry name" value="Serpin family B member 2"/>
    <property type="match status" value="1"/>
</dbReference>
<dbReference type="FunFam" id="2.10.310.10:FF:000001">
    <property type="entry name" value="Serpin family A member 1"/>
    <property type="match status" value="1"/>
</dbReference>
<dbReference type="InterPro" id="IPR042185">
    <property type="entry name" value="Serpin_sf_2"/>
</dbReference>
<proteinExistence type="evidence at protein level"/>
<reference evidence="9" key="1">
    <citation type="submission" date="2024-01" db="EMBL/GenBank/DDBJ databases">
        <title>GRCr8: a new rat reference genome assembly contstructed from accurate long reads and long range scaffolding.</title>
        <authorList>
            <person name="Doris P.A."/>
            <person name="Kalbfleisch T."/>
            <person name="Li K."/>
            <person name="Howe K."/>
            <person name="Wood J."/>
        </authorList>
    </citation>
    <scope>NUCLEOTIDE SEQUENCE [LARGE SCALE GENOMIC DNA]</scope>
    <source>
        <strain evidence="9">Brown Norway</strain>
    </source>
</reference>
<dbReference type="AGR" id="RGD:1549730"/>
<dbReference type="Gene3D" id="3.30.497.10">
    <property type="entry name" value="Antithrombin, subunit I, domain 2"/>
    <property type="match status" value="1"/>
</dbReference>
<dbReference type="OrthoDB" id="671595at2759"/>
<dbReference type="CTD" id="5272"/>
<dbReference type="FunFam" id="3.30.497.10:FF:000018">
    <property type="entry name" value="Serpin family B member 8"/>
    <property type="match status" value="1"/>
</dbReference>
<dbReference type="OMA" id="CLQFYRA"/>
<evidence type="ECO:0000256" key="3">
    <source>
        <dbReference type="ARBA" id="ARBA00006426"/>
    </source>
</evidence>
<dbReference type="SMART" id="SM00093">
    <property type="entry name" value="SERPIN"/>
    <property type="match status" value="1"/>
</dbReference>
<dbReference type="GO" id="GO:0004867">
    <property type="term" value="F:serine-type endopeptidase inhibitor activity"/>
    <property type="evidence" value="ECO:0007669"/>
    <property type="project" value="UniProtKB-KW"/>
</dbReference>
<organism evidence="9 10">
    <name type="scientific">Rattus norvegicus</name>
    <name type="common">Rat</name>
    <dbReference type="NCBI Taxonomy" id="10116"/>
    <lineage>
        <taxon>Eukaryota</taxon>
        <taxon>Metazoa</taxon>
        <taxon>Chordata</taxon>
        <taxon>Craniata</taxon>
        <taxon>Vertebrata</taxon>
        <taxon>Euteleostomi</taxon>
        <taxon>Mammalia</taxon>
        <taxon>Eutheria</taxon>
        <taxon>Euarchontoglires</taxon>
        <taxon>Glires</taxon>
        <taxon>Rodentia</taxon>
        <taxon>Myomorpha</taxon>
        <taxon>Muroidea</taxon>
        <taxon>Muridae</taxon>
        <taxon>Murinae</taxon>
        <taxon>Rattus</taxon>
    </lineage>
</organism>
<evidence type="ECO:0000313" key="9">
    <source>
        <dbReference type="Ensembl" id="ENSRNOP00000083868.1"/>
    </source>
</evidence>